<keyword evidence="3" id="KW-1185">Reference proteome</keyword>
<dbReference type="EMBL" id="JASFZW010000001">
    <property type="protein sequence ID" value="KAK2080956.1"/>
    <property type="molecule type" value="Genomic_DNA"/>
</dbReference>
<gene>
    <name evidence="2" type="ORF">QBZ16_000810</name>
</gene>
<protein>
    <submittedName>
        <fullName evidence="2">Uncharacterized protein</fullName>
    </submittedName>
</protein>
<name>A0AAD9MPD4_PROWI</name>
<dbReference type="Proteomes" id="UP001255856">
    <property type="component" value="Unassembled WGS sequence"/>
</dbReference>
<sequence>MASATPPRRRQLTIVEACTSPRAATAYEKETSQPLIDPQKLQEFRNIEESYIQAWIKESTRLARSAAPTVQASRRVKRESEPSQTQESVADALDSIAGRYLDACERTALDHLVLILRCDGLHTSRQLACRSLEVLTGVLDSWPPAVRAAGPNNSSVLEWNEQGVWTPLGAEPSSLTWKTLLSSDMAAAGAAEGTGDRNRAGGHRLPSSLALLLHLLEGASQPTSRQRPQGDVMLLQYLVRVLRRDLEARVQVYDSIPPASAGGAASPLQGRRVAVLQHSLLARIYCDLMQPLAKEKRAEFVRQLVLSIGALAQPDAAQPDALLSRAEVAALAATLLRMLLELFGRLEAAGVYNRLSRGRAGAAVNFRMELDQRVISCLLGPDTSGPEGLAAVLEAQGPQDRFRCINLLLAAQYKRAGSVVWQADKIDATQRELLAAAAELLEHGTEVEGSLAFSPEAGLAFIEAVISQPNLRSLRDLGALATLVGALSGAVAQDAALRREFGGRLAEPVQRVCHAIAKSLAGERRPSREAVGPLLHAQSLVAELSS</sequence>
<dbReference type="AlphaFoldDB" id="A0AAD9MPD4"/>
<proteinExistence type="predicted"/>
<organism evidence="2 3">
    <name type="scientific">Prototheca wickerhamii</name>
    <dbReference type="NCBI Taxonomy" id="3111"/>
    <lineage>
        <taxon>Eukaryota</taxon>
        <taxon>Viridiplantae</taxon>
        <taxon>Chlorophyta</taxon>
        <taxon>core chlorophytes</taxon>
        <taxon>Trebouxiophyceae</taxon>
        <taxon>Chlorellales</taxon>
        <taxon>Chlorellaceae</taxon>
        <taxon>Prototheca</taxon>
    </lineage>
</organism>
<reference evidence="2" key="1">
    <citation type="submission" date="2021-01" db="EMBL/GenBank/DDBJ databases">
        <authorList>
            <person name="Eckstrom K.M.E."/>
        </authorList>
    </citation>
    <scope>NUCLEOTIDE SEQUENCE</scope>
    <source>
        <strain evidence="2">UVCC 0001</strain>
    </source>
</reference>
<evidence type="ECO:0000256" key="1">
    <source>
        <dbReference type="SAM" id="MobiDB-lite"/>
    </source>
</evidence>
<feature type="region of interest" description="Disordered" evidence="1">
    <location>
        <begin position="67"/>
        <end position="86"/>
    </location>
</feature>
<evidence type="ECO:0000313" key="3">
    <source>
        <dbReference type="Proteomes" id="UP001255856"/>
    </source>
</evidence>
<comment type="caution">
    <text evidence="2">The sequence shown here is derived from an EMBL/GenBank/DDBJ whole genome shotgun (WGS) entry which is preliminary data.</text>
</comment>
<evidence type="ECO:0000313" key="2">
    <source>
        <dbReference type="EMBL" id="KAK2080956.1"/>
    </source>
</evidence>
<accession>A0AAD9MPD4</accession>